<gene>
    <name evidence="1" type="ORF">ISF_08856</name>
</gene>
<dbReference type="RefSeq" id="XP_018700419.1">
    <property type="nucleotide sequence ID" value="XM_018852459.1"/>
</dbReference>
<organism evidence="1 2">
    <name type="scientific">Cordyceps fumosorosea (strain ARSEF 2679)</name>
    <name type="common">Isaria fumosorosea</name>
    <dbReference type="NCBI Taxonomy" id="1081104"/>
    <lineage>
        <taxon>Eukaryota</taxon>
        <taxon>Fungi</taxon>
        <taxon>Dikarya</taxon>
        <taxon>Ascomycota</taxon>
        <taxon>Pezizomycotina</taxon>
        <taxon>Sordariomycetes</taxon>
        <taxon>Hypocreomycetidae</taxon>
        <taxon>Hypocreales</taxon>
        <taxon>Cordycipitaceae</taxon>
        <taxon>Cordyceps</taxon>
    </lineage>
</organism>
<dbReference type="EMBL" id="AZHB01000036">
    <property type="protein sequence ID" value="OAA53375.1"/>
    <property type="molecule type" value="Genomic_DNA"/>
</dbReference>
<evidence type="ECO:0000313" key="1">
    <source>
        <dbReference type="EMBL" id="OAA53375.1"/>
    </source>
</evidence>
<proteinExistence type="predicted"/>
<evidence type="ECO:0000313" key="2">
    <source>
        <dbReference type="Proteomes" id="UP000076744"/>
    </source>
</evidence>
<dbReference type="GeneID" id="30025148"/>
<dbReference type="AlphaFoldDB" id="A0A162I7I2"/>
<protein>
    <submittedName>
        <fullName evidence="1">Uncharacterized protein</fullName>
    </submittedName>
</protein>
<comment type="caution">
    <text evidence="1">The sequence shown here is derived from an EMBL/GenBank/DDBJ whole genome shotgun (WGS) entry which is preliminary data.</text>
</comment>
<keyword evidence="2" id="KW-1185">Reference proteome</keyword>
<sequence length="430" mass="47595">MLLRLDARVAHRHDDRVTPAAVLPLHARRQQQRRHPPIPREQQLRPLPAKQAHLPTILVPHRRVERERAHPQHPRARVVPRVRVPPDQRPVAEPAARLQRVRQHVPVAARVAKHKRVLGGLREHRAGLDFGVRAKVAARGNGDVDHLGAEAVLRTPAVRQQHRGGRVAIRAQRERRGIRHVRVPVRAAVLAPEYLPGIRPRPQIPAYLYRYAALAVVRVPRAAREPLRCALTRHVRRAADVVHQIRLVRRAVHHRRVVRKCARHLLREDVRPGGARARLGAHDARVRRPVVQPAAVRELGDEEVVQPGVYGVRHDAGAPRGDARAVVAGAPRADRAQVEHAAVGAGPAGVARARAGAAEAVEAAVLVGGAAVGQLASRRRDGEEMWECPAGRLEQALHRVRLVCRFVVLYELGDGVGDAGEHGGRVRPFR</sequence>
<name>A0A162I7I2_CORFA</name>
<reference evidence="1 2" key="1">
    <citation type="journal article" date="2016" name="Genome Biol. Evol.">
        <title>Divergent and convergent evolution of fungal pathogenicity.</title>
        <authorList>
            <person name="Shang Y."/>
            <person name="Xiao G."/>
            <person name="Zheng P."/>
            <person name="Cen K."/>
            <person name="Zhan S."/>
            <person name="Wang C."/>
        </authorList>
    </citation>
    <scope>NUCLEOTIDE SEQUENCE [LARGE SCALE GENOMIC DNA]</scope>
    <source>
        <strain evidence="1 2">ARSEF 2679</strain>
    </source>
</reference>
<accession>A0A162I7I2</accession>
<dbReference type="Proteomes" id="UP000076744">
    <property type="component" value="Unassembled WGS sequence"/>
</dbReference>